<sequence length="577" mass="65206">QNDSVPLFNEDETLTRNQVIAREFLGLALLDRDEEVVEVDICSSESCLSEHTIENDSFDKIRTNVLSVPPSPTEISPPAVSASRSDDALAQGCPCGPLAPSSPGTTCECQSESALRKRDEVLRQVVDEVQRTGSVAAREIVVGGSRCQITQATSNVTVVNMDFCGGVGGKREKKQQPSRAIPEKKKAKGGEKAKMKISEFLEKPSGGIPKKIKAELEKKARGYEEERRKEQPSEGIQEVKVEEGEQSEGGEDKKVQTIEKEQALTGPILSSVTPKEIVEYRLKKRPCAECARIWEEYGVLIGPTSDMAIEFAFRSHPLHPAVTLLNVTLECFKAHLVVESDEAQRPVPARPVRFPAKDQLREVAQELETAVAVPLYLGERHSFACVENYQVAMHSRVDEVKAVYEKFMEICRKRDAEGRLFYCDICRLVLPSSRHFRLHLLSEAHDKKTAKAPIRQTSLYNPLCQMVCFIDAVTLMQRKKMKKIEKKEEKKKERKVKREKEEHKSISPKTKKAEGELKMEIKFKDEEKKKRRTMRQEEPPLVVVDESEDSPWVKDRRGFLVYRMAHPKAIAAQKKEI</sequence>
<feature type="region of interest" description="Disordered" evidence="1">
    <location>
        <begin position="221"/>
        <end position="253"/>
    </location>
</feature>
<feature type="non-terminal residue" evidence="2">
    <location>
        <position position="577"/>
    </location>
</feature>
<evidence type="ECO:0000256" key="1">
    <source>
        <dbReference type="SAM" id="MobiDB-lite"/>
    </source>
</evidence>
<proteinExistence type="predicted"/>
<evidence type="ECO:0008006" key="4">
    <source>
        <dbReference type="Google" id="ProtNLM"/>
    </source>
</evidence>
<reference evidence="2" key="1">
    <citation type="submission" date="2023-10" db="EMBL/GenBank/DDBJ databases">
        <title>Genome assembly of Pristionchus species.</title>
        <authorList>
            <person name="Yoshida K."/>
            <person name="Sommer R.J."/>
        </authorList>
    </citation>
    <scope>NUCLEOTIDE SEQUENCE</scope>
    <source>
        <strain evidence="2">RS0144</strain>
    </source>
</reference>
<gene>
    <name evidence="2" type="ORF">PENTCL1PPCAC_4121</name>
</gene>
<protein>
    <recommendedName>
        <fullName evidence="4">C2H2-type domain-containing protein</fullName>
    </recommendedName>
</protein>
<organism evidence="2 3">
    <name type="scientific">Pristionchus entomophagus</name>
    <dbReference type="NCBI Taxonomy" id="358040"/>
    <lineage>
        <taxon>Eukaryota</taxon>
        <taxon>Metazoa</taxon>
        <taxon>Ecdysozoa</taxon>
        <taxon>Nematoda</taxon>
        <taxon>Chromadorea</taxon>
        <taxon>Rhabditida</taxon>
        <taxon>Rhabditina</taxon>
        <taxon>Diplogasteromorpha</taxon>
        <taxon>Diplogasteroidea</taxon>
        <taxon>Neodiplogasteridae</taxon>
        <taxon>Pristionchus</taxon>
    </lineage>
</organism>
<feature type="compositionally biased region" description="Basic and acidic residues" evidence="1">
    <location>
        <begin position="181"/>
        <end position="193"/>
    </location>
</feature>
<feature type="region of interest" description="Disordered" evidence="1">
    <location>
        <begin position="483"/>
        <end position="542"/>
    </location>
</feature>
<comment type="caution">
    <text evidence="2">The sequence shown here is derived from an EMBL/GenBank/DDBJ whole genome shotgun (WGS) entry which is preliminary data.</text>
</comment>
<evidence type="ECO:0000313" key="2">
    <source>
        <dbReference type="EMBL" id="GMS81946.1"/>
    </source>
</evidence>
<keyword evidence="3" id="KW-1185">Reference proteome</keyword>
<feature type="compositionally biased region" description="Basic and acidic residues" evidence="1">
    <location>
        <begin position="485"/>
        <end position="538"/>
    </location>
</feature>
<dbReference type="EMBL" id="BTSX01000001">
    <property type="protein sequence ID" value="GMS81946.1"/>
    <property type="molecule type" value="Genomic_DNA"/>
</dbReference>
<dbReference type="AlphaFoldDB" id="A0AAV5SF33"/>
<feature type="non-terminal residue" evidence="2">
    <location>
        <position position="1"/>
    </location>
</feature>
<dbReference type="Proteomes" id="UP001432027">
    <property type="component" value="Unassembled WGS sequence"/>
</dbReference>
<feature type="compositionally biased region" description="Basic and acidic residues" evidence="1">
    <location>
        <begin position="221"/>
        <end position="243"/>
    </location>
</feature>
<feature type="region of interest" description="Disordered" evidence="1">
    <location>
        <begin position="168"/>
        <end position="193"/>
    </location>
</feature>
<accession>A0AAV5SF33</accession>
<name>A0AAV5SF33_9BILA</name>
<evidence type="ECO:0000313" key="3">
    <source>
        <dbReference type="Proteomes" id="UP001432027"/>
    </source>
</evidence>